<dbReference type="Gene3D" id="3.30.565.10">
    <property type="entry name" value="Histidine kinase-like ATPase, C-terminal domain"/>
    <property type="match status" value="1"/>
</dbReference>
<dbReference type="Pfam" id="PF25794">
    <property type="entry name" value="SACS"/>
    <property type="match status" value="1"/>
</dbReference>
<evidence type="ECO:0000313" key="5">
    <source>
        <dbReference type="Proteomes" id="UP000199550"/>
    </source>
</evidence>
<dbReference type="PANTHER" id="PTHR15600">
    <property type="entry name" value="SACSIN"/>
    <property type="match status" value="1"/>
</dbReference>
<gene>
    <name evidence="4" type="ORF">SAMN04488004_103232</name>
</gene>
<feature type="region of interest" description="Disordered" evidence="1">
    <location>
        <begin position="1342"/>
        <end position="1388"/>
    </location>
</feature>
<organism evidence="4 5">
    <name type="scientific">Loktanella salsilacus</name>
    <dbReference type="NCBI Taxonomy" id="195913"/>
    <lineage>
        <taxon>Bacteria</taxon>
        <taxon>Pseudomonadati</taxon>
        <taxon>Pseudomonadota</taxon>
        <taxon>Alphaproteobacteria</taxon>
        <taxon>Rhodobacterales</taxon>
        <taxon>Roseobacteraceae</taxon>
        <taxon>Loktanella</taxon>
    </lineage>
</organism>
<dbReference type="STRING" id="195913.SAMN04488004_103232"/>
<proteinExistence type="predicted"/>
<evidence type="ECO:0000256" key="1">
    <source>
        <dbReference type="SAM" id="MobiDB-lite"/>
    </source>
</evidence>
<keyword evidence="5" id="KW-1185">Reference proteome</keyword>
<dbReference type="RefSeq" id="WP_090185956.1">
    <property type="nucleotide sequence ID" value="NZ_FOTF01000003.1"/>
</dbReference>
<protein>
    <submittedName>
        <fullName evidence="4">Uncharacterized protein</fullName>
    </submittedName>
</protein>
<name>A0A1I4D4A8_9RHOB</name>
<dbReference type="InterPro" id="IPR024975">
    <property type="entry name" value="NOV_C"/>
</dbReference>
<evidence type="ECO:0000259" key="3">
    <source>
        <dbReference type="Pfam" id="PF25794"/>
    </source>
</evidence>
<dbReference type="SUPFAM" id="SSF55874">
    <property type="entry name" value="ATPase domain of HSP90 chaperone/DNA topoisomerase II/histidine kinase"/>
    <property type="match status" value="1"/>
</dbReference>
<dbReference type="InterPro" id="IPR052972">
    <property type="entry name" value="Sacsin_chaperone_reg"/>
</dbReference>
<dbReference type="InterPro" id="IPR058210">
    <property type="entry name" value="SACS/Nov_dom"/>
</dbReference>
<evidence type="ECO:0000313" key="4">
    <source>
        <dbReference type="EMBL" id="SFK88564.1"/>
    </source>
</evidence>
<dbReference type="InterPro" id="IPR036890">
    <property type="entry name" value="HATPase_C_sf"/>
</dbReference>
<evidence type="ECO:0000259" key="2">
    <source>
        <dbReference type="Pfam" id="PF13020"/>
    </source>
</evidence>
<feature type="domain" description="Protein NO VEIN C-terminal" evidence="2">
    <location>
        <begin position="1448"/>
        <end position="1535"/>
    </location>
</feature>
<reference evidence="4 5" key="1">
    <citation type="submission" date="2016-10" db="EMBL/GenBank/DDBJ databases">
        <authorList>
            <person name="de Groot N.N."/>
        </authorList>
    </citation>
    <scope>NUCLEOTIDE SEQUENCE [LARGE SCALE GENOMIC DNA]</scope>
    <source>
        <strain evidence="4 5">DSM 16199</strain>
    </source>
</reference>
<dbReference type="EMBL" id="FOTF01000003">
    <property type="protein sequence ID" value="SFK88564.1"/>
    <property type="molecule type" value="Genomic_DNA"/>
</dbReference>
<dbReference type="OrthoDB" id="9802640at2"/>
<feature type="domain" description="Sacsin/Nov" evidence="3">
    <location>
        <begin position="21"/>
        <end position="143"/>
    </location>
</feature>
<sequence length="1618" mass="180738">MSLPLNMRYTADLSGTVSQSLKALQGYDIMALELIQNADDAGASHFTIDVRDDALVIRNSATFTNCGKYGETCEWKLSGGPSGSHKSCNIHAISTMGARSKFESANQIGRFGIGFVSVFQVTDTPIIRSGNCELVLNPAAPQIEPKIIPYRDDTEFELPWATDETLVRKEIDQSPVPTGIADIVLKKVLETINSSMLFLRHIKVVEVYRSGTLTERLVIERGLNSLVLQFGISGLTKRWLLLRTSASKIIEKRKLFEDFPQLQNHNRSEEVTLAIDTDEESVNGRLFAYLPTEQSSRLPLHLNADFYPESSRKNIVLRGQGQERHWNVALIEAAADILGAAFDQLREQLGPIGLWRLGESCFEQRDDEIFGCYWKAFENAARKTNSVFSESGLWLQPNSVFYSSETQQDDTSVMLSELGLPLISEKVRPFWRSLEAAGVRTITAEMAVSAIEKRAPSRDDALRPHLPQVWQLVGEIVQLEDDNSSKICSRLQSACFLLDTSGNPVMPKEVWRLPEGVQADVLLNFVTDCPIVSHDAIAIAGISNLLDEYDLDQCAADLSNALTTEQMAKDLLGTKGESAGSLYELLLQFSLPADPSHVTDVLKLVPFLRTPRGYVNPERAQLPGGFQDPTGYLEFVDTKHFPPGMECFAEKILNVPIVSFGRYLTDYIPSIVAEHRLEQEGFSSIAEQIVQYRRELTDDGVMRQLRKLAFIPTRAGIFARPIDCYQWSPNIERVLGPDPHNWLEDSWLPQSRAGMQFRDVLEAELRMPVHPTLRHMLRRITEIADAGIINDDTVKSLNNLVDKISDFLLGADEDDKRSIAALKTVAFLPALIRGERDETQFHLPSDVYQAGRAPGFESQVPIIELNALRGPRRQHIEFMSLIDMPRVPPVASIVSHLRYCVSSGTKASPMTYELLNEAVSDKRELEQIEYLADEPYIFDRSADCYLKATEVFWTAPDAGRYWKNANPEMRRQEMLHEFLGVRNAPGPKDFARLMVEISSDSEPEKEFRQLHESCIVQICRAQEVEDVDLSDALVIIAEGLSLIDQDGNGAFPEDVLWIDRNVLAEPFGNDLNDKLITPPQTDRASLNRFYNRIGVSPLSSLAAQKLAQEPDRSPDASATSLLAERSELLLWLAPNEDARSALRADLHDLSVTLTRELKIQVELNLGAAPVVSPPVTAAAFLEKGTLHIRGSAMNQNTWAAAFRQLFLSVEHLCPQTDIKPLATTAVLLINSCTRSEAEALLIEGGFSPPIASGWYGAKASALEDLDAEVELTELAEDSALERPNELFEDEDNSPGAQSQGKIVTVNSQAHDASELGESDVSRLGEKINNRLTIAKSTTIDDISLHAQKTEPFGDQSGRPETDRSSQAIPKIDDYKSKTGGKPFGMMSEEHPTIDRKLKNDHSSANAQNGRQGKLKTNRMLAYVARTNDRPDEDRTEYSVDENKEIDASAIERAMRYEADQGRSPIEQDHFNPGFDIVSTETDGKRRLIEVKGLRGPWNARGTKMSRTQFSMAQNNADDFWLYIVEAALDPNAQQLYAIHNPFQRVDEYWFDFAWKDVAERLADTVQLNARIGATVNHAQWGDGRILEVKKTGLQTSAKVDFGFQGKKFLPFNKLKFID</sequence>
<dbReference type="Proteomes" id="UP000199550">
    <property type="component" value="Unassembled WGS sequence"/>
</dbReference>
<feature type="region of interest" description="Disordered" evidence="1">
    <location>
        <begin position="1277"/>
        <end position="1300"/>
    </location>
</feature>
<dbReference type="PANTHER" id="PTHR15600:SF42">
    <property type="entry name" value="SACSIN"/>
    <property type="match status" value="1"/>
</dbReference>
<dbReference type="Pfam" id="PF13020">
    <property type="entry name" value="NOV_C"/>
    <property type="match status" value="1"/>
</dbReference>
<accession>A0A1I4D4A8</accession>
<dbReference type="GO" id="GO:0030544">
    <property type="term" value="F:Hsp70 protein binding"/>
    <property type="evidence" value="ECO:0007669"/>
    <property type="project" value="TreeGrafter"/>
</dbReference>